<feature type="transmembrane region" description="Helical" evidence="1">
    <location>
        <begin position="45"/>
        <end position="64"/>
    </location>
</feature>
<dbReference type="EMBL" id="FNBK01000001">
    <property type="protein sequence ID" value="SDE73189.1"/>
    <property type="molecule type" value="Genomic_DNA"/>
</dbReference>
<keyword evidence="1" id="KW-0472">Membrane</keyword>
<protein>
    <submittedName>
        <fullName evidence="2">Uncharacterized protein</fullName>
    </submittedName>
</protein>
<feature type="transmembrane region" description="Helical" evidence="1">
    <location>
        <begin position="16"/>
        <end position="38"/>
    </location>
</feature>
<keyword evidence="1" id="KW-1133">Transmembrane helix</keyword>
<accession>A0A1G7FB69</accession>
<evidence type="ECO:0000313" key="2">
    <source>
        <dbReference type="EMBL" id="SDE73189.1"/>
    </source>
</evidence>
<sequence length="69" mass="7221">MRAVSTERFVPGTVEWFVQAVVAGGITLVAGLWLTALFRVGSPPWLAGVTLAVGGVAGMTWGIYSELSL</sequence>
<proteinExistence type="predicted"/>
<keyword evidence="3" id="KW-1185">Reference proteome</keyword>
<evidence type="ECO:0000313" key="3">
    <source>
        <dbReference type="Proteomes" id="UP000199076"/>
    </source>
</evidence>
<dbReference type="STRING" id="660518.SAMN05216218_101112"/>
<dbReference type="AlphaFoldDB" id="A0A1G7FB69"/>
<organism evidence="2 3">
    <name type="scientific">Halorientalis regularis</name>
    <dbReference type="NCBI Taxonomy" id="660518"/>
    <lineage>
        <taxon>Archaea</taxon>
        <taxon>Methanobacteriati</taxon>
        <taxon>Methanobacteriota</taxon>
        <taxon>Stenosarchaea group</taxon>
        <taxon>Halobacteria</taxon>
        <taxon>Halobacteriales</taxon>
        <taxon>Haloarculaceae</taxon>
        <taxon>Halorientalis</taxon>
    </lineage>
</organism>
<gene>
    <name evidence="2" type="ORF">SAMN05216218_101112</name>
</gene>
<keyword evidence="1" id="KW-0812">Transmembrane</keyword>
<evidence type="ECO:0000256" key="1">
    <source>
        <dbReference type="SAM" id="Phobius"/>
    </source>
</evidence>
<name>A0A1G7FB69_9EURY</name>
<dbReference type="Proteomes" id="UP000199076">
    <property type="component" value="Unassembled WGS sequence"/>
</dbReference>
<reference evidence="3" key="1">
    <citation type="submission" date="2016-10" db="EMBL/GenBank/DDBJ databases">
        <authorList>
            <person name="Varghese N."/>
            <person name="Submissions S."/>
        </authorList>
    </citation>
    <scope>NUCLEOTIDE SEQUENCE [LARGE SCALE GENOMIC DNA]</scope>
    <source>
        <strain evidence="3">IBRC-M 10760</strain>
    </source>
</reference>